<name>A0ABY6BYI1_9ACTN</name>
<gene>
    <name evidence="1" type="ORF">N6Q81_15605</name>
</gene>
<organism evidence="1 2">
    <name type="scientific">Streptomyces vinaceusdrappus</name>
    <dbReference type="NCBI Taxonomy" id="67376"/>
    <lineage>
        <taxon>Bacteria</taxon>
        <taxon>Bacillati</taxon>
        <taxon>Actinomycetota</taxon>
        <taxon>Actinomycetes</taxon>
        <taxon>Kitasatosporales</taxon>
        <taxon>Streptomycetaceae</taxon>
        <taxon>Streptomyces</taxon>
        <taxon>Streptomyces rochei group</taxon>
    </lineage>
</organism>
<proteinExistence type="predicted"/>
<reference evidence="1" key="1">
    <citation type="submission" date="2022-09" db="EMBL/GenBank/DDBJ databases">
        <title>Streptomyces vinaceusdrappus strain AC-40.</title>
        <authorList>
            <person name="Sedeek A.M."/>
            <person name="Salah I."/>
            <person name="Kamel H.L."/>
            <person name="Soltan M.A."/>
            <person name="Elsayed T.R."/>
        </authorList>
    </citation>
    <scope>NUCLEOTIDE SEQUENCE</scope>
    <source>
        <strain evidence="1">AC-40</strain>
    </source>
</reference>
<accession>A0ABY6BYI1</accession>
<feature type="non-terminal residue" evidence="1">
    <location>
        <position position="86"/>
    </location>
</feature>
<dbReference type="EMBL" id="CP104697">
    <property type="protein sequence ID" value="UXI79355.1"/>
    <property type="molecule type" value="Genomic_DNA"/>
</dbReference>
<keyword evidence="2" id="KW-1185">Reference proteome</keyword>
<dbReference type="Proteomes" id="UP001064390">
    <property type="component" value="Chromosome"/>
</dbReference>
<protein>
    <submittedName>
        <fullName evidence="1">Uncharacterized protein</fullName>
    </submittedName>
</protein>
<evidence type="ECO:0000313" key="1">
    <source>
        <dbReference type="EMBL" id="UXI79355.1"/>
    </source>
</evidence>
<sequence length="86" mass="9282">MGIESDQVVFEYLSRVGDVAQQRQLPSATRMRLVSELRGEIDRSRAKAVVDSPAAVRRILDRLGSPDDVVDAAGGASAVRRPPVPP</sequence>
<evidence type="ECO:0000313" key="2">
    <source>
        <dbReference type="Proteomes" id="UP001064390"/>
    </source>
</evidence>